<evidence type="ECO:0000313" key="3">
    <source>
        <dbReference type="Proteomes" id="UP000237000"/>
    </source>
</evidence>
<accession>A0A2P5D0G7</accession>
<dbReference type="OrthoDB" id="687843at2759"/>
<sequence>MRLPPRRALTLSNKKRKEEDHIHQGGVDAVIQPSTSTTKKLKPAQSQLGSDKESGAASSSHLLAGYLAHEFLTKGTLFGQPWDAARADDAAESALEPAEETKQSREGKAEPREGAEPCLERFQRYVAVADLLSSDGAHFAGVVNPTQLARLLQM</sequence>
<dbReference type="AlphaFoldDB" id="A0A2P5D0G7"/>
<feature type="region of interest" description="Disordered" evidence="1">
    <location>
        <begin position="86"/>
        <end position="116"/>
    </location>
</feature>
<dbReference type="EMBL" id="JXTC01000309">
    <property type="protein sequence ID" value="PON66792.1"/>
    <property type="molecule type" value="Genomic_DNA"/>
</dbReference>
<feature type="region of interest" description="Disordered" evidence="1">
    <location>
        <begin position="1"/>
        <end position="56"/>
    </location>
</feature>
<organism evidence="2 3">
    <name type="scientific">Trema orientale</name>
    <name type="common">Charcoal tree</name>
    <name type="synonym">Celtis orientalis</name>
    <dbReference type="NCBI Taxonomy" id="63057"/>
    <lineage>
        <taxon>Eukaryota</taxon>
        <taxon>Viridiplantae</taxon>
        <taxon>Streptophyta</taxon>
        <taxon>Embryophyta</taxon>
        <taxon>Tracheophyta</taxon>
        <taxon>Spermatophyta</taxon>
        <taxon>Magnoliopsida</taxon>
        <taxon>eudicotyledons</taxon>
        <taxon>Gunneridae</taxon>
        <taxon>Pentapetalae</taxon>
        <taxon>rosids</taxon>
        <taxon>fabids</taxon>
        <taxon>Rosales</taxon>
        <taxon>Cannabaceae</taxon>
        <taxon>Trema</taxon>
    </lineage>
</organism>
<dbReference type="InParanoid" id="A0A2P5D0G7"/>
<name>A0A2P5D0G7_TREOI</name>
<dbReference type="STRING" id="63057.A0A2P5D0G7"/>
<evidence type="ECO:0000313" key="2">
    <source>
        <dbReference type="EMBL" id="PON66792.1"/>
    </source>
</evidence>
<proteinExistence type="predicted"/>
<reference evidence="3" key="1">
    <citation type="submission" date="2016-06" db="EMBL/GenBank/DDBJ databases">
        <title>Parallel loss of symbiosis genes in relatives of nitrogen-fixing non-legume Parasponia.</title>
        <authorList>
            <person name="Van Velzen R."/>
            <person name="Holmer R."/>
            <person name="Bu F."/>
            <person name="Rutten L."/>
            <person name="Van Zeijl A."/>
            <person name="Liu W."/>
            <person name="Santuari L."/>
            <person name="Cao Q."/>
            <person name="Sharma T."/>
            <person name="Shen D."/>
            <person name="Roswanjaya Y."/>
            <person name="Wardhani T."/>
            <person name="Kalhor M.S."/>
            <person name="Jansen J."/>
            <person name="Van den Hoogen J."/>
            <person name="Gungor B."/>
            <person name="Hartog M."/>
            <person name="Hontelez J."/>
            <person name="Verver J."/>
            <person name="Yang W.-C."/>
            <person name="Schijlen E."/>
            <person name="Repin R."/>
            <person name="Schilthuizen M."/>
            <person name="Schranz E."/>
            <person name="Heidstra R."/>
            <person name="Miyata K."/>
            <person name="Fedorova E."/>
            <person name="Kohlen W."/>
            <person name="Bisseling T."/>
            <person name="Smit S."/>
            <person name="Geurts R."/>
        </authorList>
    </citation>
    <scope>NUCLEOTIDE SEQUENCE [LARGE SCALE GENOMIC DNA]</scope>
    <source>
        <strain evidence="3">cv. RG33-2</strain>
    </source>
</reference>
<evidence type="ECO:0008006" key="4">
    <source>
        <dbReference type="Google" id="ProtNLM"/>
    </source>
</evidence>
<feature type="compositionally biased region" description="Polar residues" evidence="1">
    <location>
        <begin position="32"/>
        <end position="49"/>
    </location>
</feature>
<feature type="compositionally biased region" description="Basic and acidic residues" evidence="1">
    <location>
        <begin position="99"/>
        <end position="116"/>
    </location>
</feature>
<dbReference type="PANTHER" id="PTHR34657:SF10">
    <property type="entry name" value="F21M11.6 PROTEIN"/>
    <property type="match status" value="1"/>
</dbReference>
<keyword evidence="3" id="KW-1185">Reference proteome</keyword>
<protein>
    <recommendedName>
        <fullName evidence="4">Embryo sac development arrest protein</fullName>
    </recommendedName>
</protein>
<dbReference type="PANTHER" id="PTHR34657">
    <property type="entry name" value="EMBRYO SAC DEVELOPMENT ARREST 6"/>
    <property type="match status" value="1"/>
</dbReference>
<comment type="caution">
    <text evidence="2">The sequence shown here is derived from an EMBL/GenBank/DDBJ whole genome shotgun (WGS) entry which is preliminary data.</text>
</comment>
<dbReference type="Proteomes" id="UP000237000">
    <property type="component" value="Unassembled WGS sequence"/>
</dbReference>
<gene>
    <name evidence="2" type="ORF">TorRG33x02_266500</name>
</gene>
<dbReference type="FunCoup" id="A0A2P5D0G7">
    <property type="interactions" value="456"/>
</dbReference>
<evidence type="ECO:0000256" key="1">
    <source>
        <dbReference type="SAM" id="MobiDB-lite"/>
    </source>
</evidence>